<dbReference type="PRINTS" id="PR00503">
    <property type="entry name" value="BROMODOMAIN"/>
</dbReference>
<dbReference type="EMBL" id="KE343861">
    <property type="protein sequence ID" value="EXB44368.1"/>
    <property type="molecule type" value="Genomic_DNA"/>
</dbReference>
<dbReference type="STRING" id="981085.W9QN53"/>
<dbReference type="PANTHER" id="PTHR46136:SF19">
    <property type="entry name" value="TRANSCRIPTION FACTOR GTE12"/>
    <property type="match status" value="1"/>
</dbReference>
<keyword evidence="3" id="KW-1185">Reference proteome</keyword>
<dbReference type="Gene3D" id="1.20.920.10">
    <property type="entry name" value="Bromodomain-like"/>
    <property type="match status" value="1"/>
</dbReference>
<dbReference type="PANTHER" id="PTHR46136">
    <property type="entry name" value="TRANSCRIPTION FACTOR GTE8"/>
    <property type="match status" value="1"/>
</dbReference>
<dbReference type="InterPro" id="IPR052442">
    <property type="entry name" value="Env_Response_Regulator"/>
</dbReference>
<protein>
    <submittedName>
        <fullName evidence="2">Transcription factor GTE9</fullName>
    </submittedName>
</protein>
<dbReference type="eggNOG" id="KOG1474">
    <property type="taxonomic scope" value="Eukaryota"/>
</dbReference>
<proteinExistence type="predicted"/>
<evidence type="ECO:0000256" key="1">
    <source>
        <dbReference type="ARBA" id="ARBA00023117"/>
    </source>
</evidence>
<gene>
    <name evidence="2" type="ORF">L484_020180</name>
</gene>
<name>W9QN53_9ROSA</name>
<dbReference type="Proteomes" id="UP000030645">
    <property type="component" value="Unassembled WGS sequence"/>
</dbReference>
<dbReference type="InterPro" id="IPR036427">
    <property type="entry name" value="Bromodomain-like_sf"/>
</dbReference>
<reference evidence="3" key="1">
    <citation type="submission" date="2013-01" db="EMBL/GenBank/DDBJ databases">
        <title>Draft Genome Sequence of a Mulberry Tree, Morus notabilis C.K. Schneid.</title>
        <authorList>
            <person name="He N."/>
            <person name="Zhao S."/>
        </authorList>
    </citation>
    <scope>NUCLEOTIDE SEQUENCE</scope>
</reference>
<dbReference type="AlphaFoldDB" id="W9QN53"/>
<evidence type="ECO:0000313" key="2">
    <source>
        <dbReference type="EMBL" id="EXB44368.1"/>
    </source>
</evidence>
<organism evidence="2 3">
    <name type="scientific">Morus notabilis</name>
    <dbReference type="NCBI Taxonomy" id="981085"/>
    <lineage>
        <taxon>Eukaryota</taxon>
        <taxon>Viridiplantae</taxon>
        <taxon>Streptophyta</taxon>
        <taxon>Embryophyta</taxon>
        <taxon>Tracheophyta</taxon>
        <taxon>Spermatophyta</taxon>
        <taxon>Magnoliopsida</taxon>
        <taxon>eudicotyledons</taxon>
        <taxon>Gunneridae</taxon>
        <taxon>Pentapetalae</taxon>
        <taxon>rosids</taxon>
        <taxon>fabids</taxon>
        <taxon>Rosales</taxon>
        <taxon>Moraceae</taxon>
        <taxon>Moreae</taxon>
        <taxon>Morus</taxon>
    </lineage>
</organism>
<keyword evidence="1" id="KW-0103">Bromodomain</keyword>
<dbReference type="SUPFAM" id="SSF47370">
    <property type="entry name" value="Bromodomain"/>
    <property type="match status" value="1"/>
</dbReference>
<evidence type="ECO:0000313" key="3">
    <source>
        <dbReference type="Proteomes" id="UP000030645"/>
    </source>
</evidence>
<dbReference type="InterPro" id="IPR001487">
    <property type="entry name" value="Bromodomain"/>
</dbReference>
<sequence>MENAEKSCCSSTLKVLTKHHYAWGVFMQPVDPVALQIPDYFDYIKKKTEEEFVFIHGFVDDVRLTFSNATAYNPPFSRPS</sequence>
<accession>W9QN53</accession>